<name>E1ZFR1_CHLVA</name>
<evidence type="ECO:0000256" key="5">
    <source>
        <dbReference type="ARBA" id="ARBA00022884"/>
    </source>
</evidence>
<evidence type="ECO:0000256" key="1">
    <source>
        <dbReference type="ARBA" id="ARBA00004229"/>
    </source>
</evidence>
<dbReference type="Proteomes" id="UP000008141">
    <property type="component" value="Unassembled WGS sequence"/>
</dbReference>
<dbReference type="InterPro" id="IPR045278">
    <property type="entry name" value="CRS1/CFM2/CFM3"/>
</dbReference>
<dbReference type="PANTHER" id="PTHR31846">
    <property type="entry name" value="CRS1 / YHBY (CRM) DOMAIN-CONTAINING PROTEIN"/>
    <property type="match status" value="1"/>
</dbReference>
<dbReference type="EMBL" id="GL433845">
    <property type="protein sequence ID" value="EFN55174.1"/>
    <property type="molecule type" value="Genomic_DNA"/>
</dbReference>
<dbReference type="AlphaFoldDB" id="E1ZFR1"/>
<keyword evidence="4" id="KW-0677">Repeat</keyword>
<reference evidence="9 10" key="1">
    <citation type="journal article" date="2010" name="Plant Cell">
        <title>The Chlorella variabilis NC64A genome reveals adaptation to photosymbiosis, coevolution with viruses, and cryptic sex.</title>
        <authorList>
            <person name="Blanc G."/>
            <person name="Duncan G."/>
            <person name="Agarkova I."/>
            <person name="Borodovsky M."/>
            <person name="Gurnon J."/>
            <person name="Kuo A."/>
            <person name="Lindquist E."/>
            <person name="Lucas S."/>
            <person name="Pangilinan J."/>
            <person name="Polle J."/>
            <person name="Salamov A."/>
            <person name="Terry A."/>
            <person name="Yamada T."/>
            <person name="Dunigan D.D."/>
            <person name="Grigoriev I.V."/>
            <person name="Claverie J.M."/>
            <person name="Van Etten J.L."/>
        </authorList>
    </citation>
    <scope>NUCLEOTIDE SEQUENCE [LARGE SCALE GENOMIC DNA]</scope>
    <source>
        <strain evidence="9 10">NC64A</strain>
    </source>
</reference>
<dbReference type="GO" id="GO:0000373">
    <property type="term" value="P:Group II intron splicing"/>
    <property type="evidence" value="ECO:0007669"/>
    <property type="project" value="UniProtKB-ARBA"/>
</dbReference>
<dbReference type="InParanoid" id="E1ZFR1"/>
<protein>
    <recommendedName>
        <fullName evidence="8">CRM domain-containing protein</fullName>
    </recommendedName>
</protein>
<dbReference type="Gene3D" id="3.30.110.60">
    <property type="entry name" value="YhbY-like"/>
    <property type="match status" value="1"/>
</dbReference>
<dbReference type="GO" id="GO:0009507">
    <property type="term" value="C:chloroplast"/>
    <property type="evidence" value="ECO:0007669"/>
    <property type="project" value="UniProtKB-SubCell"/>
</dbReference>
<dbReference type="SUPFAM" id="SSF75471">
    <property type="entry name" value="YhbY-like"/>
    <property type="match status" value="1"/>
</dbReference>
<keyword evidence="3" id="KW-0934">Plastid</keyword>
<dbReference type="RefSeq" id="XP_005847276.1">
    <property type="nucleotide sequence ID" value="XM_005847214.1"/>
</dbReference>
<dbReference type="KEGG" id="cvr:CHLNCDRAFT_52520"/>
<dbReference type="InterPro" id="IPR035920">
    <property type="entry name" value="YhbY-like_sf"/>
</dbReference>
<proteinExistence type="predicted"/>
<evidence type="ECO:0000259" key="8">
    <source>
        <dbReference type="SMART" id="SM01103"/>
    </source>
</evidence>
<feature type="domain" description="CRM" evidence="8">
    <location>
        <begin position="63"/>
        <end position="137"/>
    </location>
</feature>
<feature type="compositionally biased region" description="Polar residues" evidence="7">
    <location>
        <begin position="39"/>
        <end position="50"/>
    </location>
</feature>
<sequence>MAFSACSLWAGPRHGTWSRHPARPSRLPCRKPGLGCATASDSEAPRSSSGDGAGPSRANAASLPPGRLKQLRRDGLALKDVIKLGRRGPAEGLANQVARVYCHGKHAANMKVLVQQLEAATGGMVVHKAGGTVLLYRGDGWQGGAQPLAGQPVQEGEQQEAQQGEQQPVAPEEAQAQAQPQPNPGAS</sequence>
<evidence type="ECO:0000256" key="2">
    <source>
        <dbReference type="ARBA" id="ARBA00022528"/>
    </source>
</evidence>
<feature type="region of interest" description="Disordered" evidence="7">
    <location>
        <begin position="143"/>
        <end position="187"/>
    </location>
</feature>
<dbReference type="SMART" id="SM01103">
    <property type="entry name" value="CRS1_YhbY"/>
    <property type="match status" value="1"/>
</dbReference>
<gene>
    <name evidence="9" type="ORF">CHLNCDRAFT_52520</name>
</gene>
<dbReference type="STRING" id="554065.E1ZFR1"/>
<evidence type="ECO:0000256" key="7">
    <source>
        <dbReference type="SAM" id="MobiDB-lite"/>
    </source>
</evidence>
<feature type="region of interest" description="Disordered" evidence="7">
    <location>
        <begin position="11"/>
        <end position="66"/>
    </location>
</feature>
<keyword evidence="10" id="KW-1185">Reference proteome</keyword>
<dbReference type="Pfam" id="PF01985">
    <property type="entry name" value="CRS1_YhbY"/>
    <property type="match status" value="1"/>
</dbReference>
<evidence type="ECO:0000256" key="3">
    <source>
        <dbReference type="ARBA" id="ARBA00022640"/>
    </source>
</evidence>
<dbReference type="GeneID" id="17354779"/>
<evidence type="ECO:0000256" key="6">
    <source>
        <dbReference type="ARBA" id="ARBA00022946"/>
    </source>
</evidence>
<evidence type="ECO:0000256" key="4">
    <source>
        <dbReference type="ARBA" id="ARBA00022737"/>
    </source>
</evidence>
<keyword evidence="2" id="KW-0150">Chloroplast</keyword>
<comment type="subcellular location">
    <subcellularLocation>
        <location evidence="1">Plastid</location>
        <location evidence="1">Chloroplast</location>
    </subcellularLocation>
</comment>
<accession>E1ZFR1</accession>
<dbReference type="OrthoDB" id="1621678at2759"/>
<dbReference type="GO" id="GO:0003729">
    <property type="term" value="F:mRNA binding"/>
    <property type="evidence" value="ECO:0007669"/>
    <property type="project" value="InterPro"/>
</dbReference>
<dbReference type="InterPro" id="IPR001890">
    <property type="entry name" value="RNA-binding_CRM"/>
</dbReference>
<evidence type="ECO:0000313" key="10">
    <source>
        <dbReference type="Proteomes" id="UP000008141"/>
    </source>
</evidence>
<organism evidence="10">
    <name type="scientific">Chlorella variabilis</name>
    <name type="common">Green alga</name>
    <dbReference type="NCBI Taxonomy" id="554065"/>
    <lineage>
        <taxon>Eukaryota</taxon>
        <taxon>Viridiplantae</taxon>
        <taxon>Chlorophyta</taxon>
        <taxon>core chlorophytes</taxon>
        <taxon>Trebouxiophyceae</taxon>
        <taxon>Chlorellales</taxon>
        <taxon>Chlorellaceae</taxon>
        <taxon>Chlorella clade</taxon>
        <taxon>Chlorella</taxon>
    </lineage>
</organism>
<keyword evidence="6" id="KW-0809">Transit peptide</keyword>
<keyword evidence="5" id="KW-0694">RNA-binding</keyword>
<feature type="compositionally biased region" description="Low complexity" evidence="7">
    <location>
        <begin position="149"/>
        <end position="187"/>
    </location>
</feature>
<dbReference type="PANTHER" id="PTHR31846:SF7">
    <property type="entry name" value="CRS1 _ YHBY (CRM) DOMAIN-CONTAINING PROTEIN"/>
    <property type="match status" value="1"/>
</dbReference>
<dbReference type="eggNOG" id="KOG1990">
    <property type="taxonomic scope" value="Eukaryota"/>
</dbReference>
<evidence type="ECO:0000313" key="9">
    <source>
        <dbReference type="EMBL" id="EFN55174.1"/>
    </source>
</evidence>